<dbReference type="HOGENOM" id="CLU_032716_2_0_11"/>
<dbReference type="InterPro" id="IPR027417">
    <property type="entry name" value="P-loop_NTPase"/>
</dbReference>
<dbReference type="eggNOG" id="COG3551">
    <property type="taxonomic scope" value="Bacteria"/>
</dbReference>
<proteinExistence type="predicted"/>
<evidence type="ECO:0000256" key="1">
    <source>
        <dbReference type="SAM" id="MobiDB-lite"/>
    </source>
</evidence>
<organism evidence="2 3">
    <name type="scientific">Mycolicibacterium paratuberculosis (strain ATCC BAA-968 / K-10)</name>
    <name type="common">Mycobacterium paratuberculosis</name>
    <dbReference type="NCBI Taxonomy" id="262316"/>
    <lineage>
        <taxon>Bacteria</taxon>
        <taxon>Bacillati</taxon>
        <taxon>Actinomycetota</taxon>
        <taxon>Actinomycetes</taxon>
        <taxon>Mycobacteriales</taxon>
        <taxon>Mycobacteriaceae</taxon>
        <taxon>Mycobacterium</taxon>
        <taxon>Mycobacterium avium complex (MAC)</taxon>
    </lineage>
</organism>
<gene>
    <name evidence="2" type="ordered locus">MAP_1230</name>
</gene>
<evidence type="ECO:0000313" key="3">
    <source>
        <dbReference type="Proteomes" id="UP000000580"/>
    </source>
</evidence>
<dbReference type="AlphaFoldDB" id="Q740W2"/>
<sequence length="406" mass="45324">MRAARTSQPADGPDLPRHPTRLPGDVRPVALFVLGMARSGTSALTRVLSLCGSTLPAGMCGADGNNPRGYWEPRAAIMLNEAILRRHDSNWYDPTLRLQQEAAFGAAERAACIAEITAYLSTLPAAPLVVVKEPRITALPGLWFEAARRVGFDVAAVIAVRHPQEVIASAAKYVSTSPELSSALWLKYNLLAERHTRGVQRVFVDYANLLDDWHREMKRIAGALEIELDTAEEGAIEEFLTADLRRQRHCGPVTDLFGADWMSAVYAALRGAAHDDPLDTATLDRVFESYRASERDFRTAFTDFQARTNSVVRRVFRPSMTMCSIRHGLCTPRIVSPIQMQSLPWWRRSRGMDQYVICGVTGRTTLSDSTANHFSLGRTAICRLRCGNFCSARRLRIRRHSSARRW</sequence>
<feature type="region of interest" description="Disordered" evidence="1">
    <location>
        <begin position="1"/>
        <end position="22"/>
    </location>
</feature>
<evidence type="ECO:0000313" key="2">
    <source>
        <dbReference type="EMBL" id="AAS03547.1"/>
    </source>
</evidence>
<dbReference type="STRING" id="262316.MAP_1230"/>
<dbReference type="KEGG" id="mpa:MAP_1230"/>
<dbReference type="EMBL" id="AE016958">
    <property type="protein sequence ID" value="AAS03547.1"/>
    <property type="molecule type" value="Genomic_DNA"/>
</dbReference>
<name>Q740W2_MYCPA</name>
<evidence type="ECO:0008006" key="4">
    <source>
        <dbReference type="Google" id="ProtNLM"/>
    </source>
</evidence>
<accession>Q740W2</accession>
<protein>
    <recommendedName>
        <fullName evidence="4">Sulfotransferase family protein</fullName>
    </recommendedName>
</protein>
<dbReference type="SUPFAM" id="SSF52540">
    <property type="entry name" value="P-loop containing nucleoside triphosphate hydrolases"/>
    <property type="match status" value="1"/>
</dbReference>
<reference evidence="2 3" key="1">
    <citation type="journal article" date="2005" name="Proc. Natl. Acad. Sci. U.S.A.">
        <title>The complete genome sequence of Mycobacterium avium subspecies paratuberculosis.</title>
        <authorList>
            <person name="Li L."/>
            <person name="Bannantine J.P."/>
            <person name="Zhang Q."/>
            <person name="Amonsin A."/>
            <person name="May B.J."/>
            <person name="Alt D."/>
            <person name="Banerji N."/>
            <person name="Kanjilal S."/>
            <person name="Kapur V."/>
        </authorList>
    </citation>
    <scope>NUCLEOTIDE SEQUENCE [LARGE SCALE GENOMIC DNA]</scope>
    <source>
        <strain evidence="3">ATCC BAA-968 / K-10</strain>
    </source>
</reference>
<dbReference type="Pfam" id="PF13469">
    <property type="entry name" value="Sulfotransfer_3"/>
    <property type="match status" value="1"/>
</dbReference>
<dbReference type="Gene3D" id="3.40.50.300">
    <property type="entry name" value="P-loop containing nucleotide triphosphate hydrolases"/>
    <property type="match status" value="1"/>
</dbReference>
<dbReference type="Proteomes" id="UP000000580">
    <property type="component" value="Chromosome"/>
</dbReference>
<keyword evidence="3" id="KW-1185">Reference proteome</keyword>